<evidence type="ECO:0000256" key="2">
    <source>
        <dbReference type="SAM" id="Phobius"/>
    </source>
</evidence>
<evidence type="ECO:0000313" key="5">
    <source>
        <dbReference type="Proteomes" id="UP000663937"/>
    </source>
</evidence>
<feature type="transmembrane region" description="Helical" evidence="2">
    <location>
        <begin position="23"/>
        <end position="39"/>
    </location>
</feature>
<proteinExistence type="inferred from homology"/>
<evidence type="ECO:0000256" key="1">
    <source>
        <dbReference type="ARBA" id="ARBA00007362"/>
    </source>
</evidence>
<comment type="similarity">
    <text evidence="1">Belongs to the EamA transporter family.</text>
</comment>
<dbReference type="EMBL" id="CP071868">
    <property type="protein sequence ID" value="QTE31458.1"/>
    <property type="molecule type" value="Genomic_DNA"/>
</dbReference>
<organism evidence="4 5">
    <name type="scientific">Pengzhenrongella sicca</name>
    <dbReference type="NCBI Taxonomy" id="2819238"/>
    <lineage>
        <taxon>Bacteria</taxon>
        <taxon>Bacillati</taxon>
        <taxon>Actinomycetota</taxon>
        <taxon>Actinomycetes</taxon>
        <taxon>Micrococcales</taxon>
        <taxon>Pengzhenrongella</taxon>
    </lineage>
</organism>
<keyword evidence="5" id="KW-1185">Reference proteome</keyword>
<dbReference type="KEGG" id="psic:J4E96_10100"/>
<feature type="transmembrane region" description="Helical" evidence="2">
    <location>
        <begin position="215"/>
        <end position="234"/>
    </location>
</feature>
<dbReference type="GO" id="GO:0016020">
    <property type="term" value="C:membrane"/>
    <property type="evidence" value="ECO:0007669"/>
    <property type="project" value="InterPro"/>
</dbReference>
<evidence type="ECO:0000313" key="4">
    <source>
        <dbReference type="EMBL" id="QTE31458.1"/>
    </source>
</evidence>
<feature type="domain" description="EamA" evidence="3">
    <location>
        <begin position="127"/>
        <end position="253"/>
    </location>
</feature>
<accession>A0A8A4ZPD6</accession>
<dbReference type="InterPro" id="IPR000620">
    <property type="entry name" value="EamA_dom"/>
</dbReference>
<keyword evidence="2" id="KW-1133">Transmembrane helix</keyword>
<dbReference type="AlphaFoldDB" id="A0A8A4ZPD6"/>
<sequence length="276" mass="28127">MLCVQLGLAASIGLVDDLGPAGVAWLRLGWAGVIFLLLVRPRPWTMSRRGLRASVLLGVVTAGVTLLFMAAVSRLPLGTASALEFLGPLGVAVAHSPGLRKLVWPVLAGLGVLLMTEPWLGKVDAVGVGFALGAAVCWAAYIVLTQRVGDEVSGLRGLAISMPVAALVATVVAAPSTVGSLTWPLVAAGLGLAILLPTVPFTFELLALRRLTTAAFGTLMSLEPAIALLIGLVFLQQQPGLVPVLGIAFVVAAGIGAERSGARPDAAIAPTTRAGS</sequence>
<keyword evidence="2" id="KW-0812">Transmembrane</keyword>
<feature type="transmembrane region" description="Helical" evidence="2">
    <location>
        <begin position="181"/>
        <end position="203"/>
    </location>
</feature>
<dbReference type="Proteomes" id="UP000663937">
    <property type="component" value="Chromosome"/>
</dbReference>
<reference evidence="4" key="1">
    <citation type="submission" date="2021-03" db="EMBL/GenBank/DDBJ databases">
        <title>Pengzhenrongella sicca gen. nov., sp. nov., a new member of suborder Micrococcineae isolated from High-Arctic tundra soil.</title>
        <authorList>
            <person name="Peng F."/>
        </authorList>
    </citation>
    <scope>NUCLEOTIDE SEQUENCE</scope>
    <source>
        <strain evidence="4">LRZ-2</strain>
    </source>
</reference>
<name>A0A8A4ZPD6_9MICO</name>
<feature type="transmembrane region" description="Helical" evidence="2">
    <location>
        <begin position="156"/>
        <end position="175"/>
    </location>
</feature>
<dbReference type="SUPFAM" id="SSF103481">
    <property type="entry name" value="Multidrug resistance efflux transporter EmrE"/>
    <property type="match status" value="2"/>
</dbReference>
<feature type="transmembrane region" description="Helical" evidence="2">
    <location>
        <begin position="51"/>
        <end position="71"/>
    </location>
</feature>
<feature type="transmembrane region" description="Helical" evidence="2">
    <location>
        <begin position="240"/>
        <end position="257"/>
    </location>
</feature>
<dbReference type="InterPro" id="IPR037185">
    <property type="entry name" value="EmrE-like"/>
</dbReference>
<keyword evidence="2" id="KW-0472">Membrane</keyword>
<evidence type="ECO:0000259" key="3">
    <source>
        <dbReference type="Pfam" id="PF00892"/>
    </source>
</evidence>
<gene>
    <name evidence="4" type="ORF">J4E96_10100</name>
</gene>
<feature type="transmembrane region" description="Helical" evidence="2">
    <location>
        <begin position="126"/>
        <end position="144"/>
    </location>
</feature>
<dbReference type="Pfam" id="PF00892">
    <property type="entry name" value="EamA"/>
    <property type="match status" value="1"/>
</dbReference>
<protein>
    <submittedName>
        <fullName evidence="4">EamA family transporter</fullName>
    </submittedName>
</protein>